<name>A0AAE1KFY6_9FABA</name>
<reference evidence="1" key="1">
    <citation type="submission" date="2023-10" db="EMBL/GenBank/DDBJ databases">
        <title>Chromosome-level genome of the transformable northern wattle, Acacia crassicarpa.</title>
        <authorList>
            <person name="Massaro I."/>
            <person name="Sinha N.R."/>
            <person name="Poethig S."/>
            <person name="Leichty A.R."/>
        </authorList>
    </citation>
    <scope>NUCLEOTIDE SEQUENCE</scope>
    <source>
        <strain evidence="1">Acra3RX</strain>
        <tissue evidence="1">Leaf</tissue>
    </source>
</reference>
<keyword evidence="2" id="KW-1185">Reference proteome</keyword>
<dbReference type="InterPro" id="IPR036514">
    <property type="entry name" value="SGNH_hydro_sf"/>
</dbReference>
<evidence type="ECO:0000313" key="1">
    <source>
        <dbReference type="EMBL" id="KAK4274009.1"/>
    </source>
</evidence>
<organism evidence="1 2">
    <name type="scientific">Acacia crassicarpa</name>
    <name type="common">northern wattle</name>
    <dbReference type="NCBI Taxonomy" id="499986"/>
    <lineage>
        <taxon>Eukaryota</taxon>
        <taxon>Viridiplantae</taxon>
        <taxon>Streptophyta</taxon>
        <taxon>Embryophyta</taxon>
        <taxon>Tracheophyta</taxon>
        <taxon>Spermatophyta</taxon>
        <taxon>Magnoliopsida</taxon>
        <taxon>eudicotyledons</taxon>
        <taxon>Gunneridae</taxon>
        <taxon>Pentapetalae</taxon>
        <taxon>rosids</taxon>
        <taxon>fabids</taxon>
        <taxon>Fabales</taxon>
        <taxon>Fabaceae</taxon>
        <taxon>Caesalpinioideae</taxon>
        <taxon>mimosoid clade</taxon>
        <taxon>Acacieae</taxon>
        <taxon>Acacia</taxon>
    </lineage>
</organism>
<sequence length="100" mass="11464">MLLHKISRIREATRSVLWVRRAAAQLRPRPEQELRNEVGGEWNRRVVVGACENPSVRVNWDGYHFTEVANRFLFNRISTGAFSDPRLPLSSPCCRPSTSS</sequence>
<proteinExistence type="predicted"/>
<dbReference type="Proteomes" id="UP001293593">
    <property type="component" value="Unassembled WGS sequence"/>
</dbReference>
<evidence type="ECO:0000313" key="2">
    <source>
        <dbReference type="Proteomes" id="UP001293593"/>
    </source>
</evidence>
<accession>A0AAE1KFY6</accession>
<dbReference type="EMBL" id="JAWXYG010000004">
    <property type="protein sequence ID" value="KAK4274009.1"/>
    <property type="molecule type" value="Genomic_DNA"/>
</dbReference>
<dbReference type="Gene3D" id="3.40.50.1110">
    <property type="entry name" value="SGNH hydrolase"/>
    <property type="match status" value="1"/>
</dbReference>
<comment type="caution">
    <text evidence="1">The sequence shown here is derived from an EMBL/GenBank/DDBJ whole genome shotgun (WGS) entry which is preliminary data.</text>
</comment>
<gene>
    <name evidence="1" type="ORF">QN277_017303</name>
</gene>
<protein>
    <submittedName>
        <fullName evidence="1">Uncharacterized protein</fullName>
    </submittedName>
</protein>
<dbReference type="AlphaFoldDB" id="A0AAE1KFY6"/>